<name>A0A7X6KT61_9CELL</name>
<gene>
    <name evidence="2" type="ORF">HGA03_02535</name>
</gene>
<feature type="compositionally biased region" description="Basic and acidic residues" evidence="1">
    <location>
        <begin position="273"/>
        <end position="282"/>
    </location>
</feature>
<dbReference type="EMBL" id="JAAXOX010000001">
    <property type="protein sequence ID" value="NKY21538.1"/>
    <property type="molecule type" value="Genomic_DNA"/>
</dbReference>
<evidence type="ECO:0000313" key="2">
    <source>
        <dbReference type="EMBL" id="NKY21538.1"/>
    </source>
</evidence>
<protein>
    <submittedName>
        <fullName evidence="2">Cobalamin biosynthesis protein CbiX</fullName>
    </submittedName>
</protein>
<feature type="compositionally biased region" description="Low complexity" evidence="1">
    <location>
        <begin position="285"/>
        <end position="297"/>
    </location>
</feature>
<dbReference type="SUPFAM" id="SSF53800">
    <property type="entry name" value="Chelatase"/>
    <property type="match status" value="1"/>
</dbReference>
<reference evidence="2 3" key="1">
    <citation type="submission" date="2020-04" db="EMBL/GenBank/DDBJ databases">
        <title>MicrobeNet Type strains.</title>
        <authorList>
            <person name="Nicholson A.C."/>
        </authorList>
    </citation>
    <scope>NUCLEOTIDE SEQUENCE [LARGE SCALE GENOMIC DNA]</scope>
    <source>
        <strain evidence="2 3">ATCC BAA-788</strain>
    </source>
</reference>
<dbReference type="AlphaFoldDB" id="A0A7X6KT61"/>
<keyword evidence="3" id="KW-1185">Reference proteome</keyword>
<sequence>MRRGRAITGGVVLVAGHESRHGGDLWPVSASIPGGVLTTPGRPLHRAVSELLAAGADDVAVLPMTWGRDPVLIADTAQTLRWATTGEGRGRVTLCRPLGATDHLVTLLRKAANDVTETHPDAALVVTGYRSNPFDDAELHRVGHLVRAYGNGSDIEIACVGDESDIERAVLRTRLLGFRSTVLVPADFARTMPAVEVIDKVWFHGPLLPTPALLRLIGMRVAAARHALAHGDDGIGAGLLADHDHGFAHSHDVDGHPHPHSHGPGGHGHVPGHSHDTRRTEESCSAAPPTSTTATTSRSMPVAPPPPSR</sequence>
<evidence type="ECO:0000256" key="1">
    <source>
        <dbReference type="SAM" id="MobiDB-lite"/>
    </source>
</evidence>
<feature type="region of interest" description="Disordered" evidence="1">
    <location>
        <begin position="246"/>
        <end position="309"/>
    </location>
</feature>
<comment type="caution">
    <text evidence="2">The sequence shown here is derived from an EMBL/GenBank/DDBJ whole genome shotgun (WGS) entry which is preliminary data.</text>
</comment>
<dbReference type="RefSeq" id="WP_168628615.1">
    <property type="nucleotide sequence ID" value="NZ_BONL01000009.1"/>
</dbReference>
<proteinExistence type="predicted"/>
<accession>A0A7X6KT61</accession>
<organism evidence="2 3">
    <name type="scientific">Cellulomonas denverensis</name>
    <dbReference type="NCBI Taxonomy" id="264297"/>
    <lineage>
        <taxon>Bacteria</taxon>
        <taxon>Bacillati</taxon>
        <taxon>Actinomycetota</taxon>
        <taxon>Actinomycetes</taxon>
        <taxon>Micrococcales</taxon>
        <taxon>Cellulomonadaceae</taxon>
        <taxon>Cellulomonas</taxon>
    </lineage>
</organism>
<feature type="compositionally biased region" description="Basic and acidic residues" evidence="1">
    <location>
        <begin position="246"/>
        <end position="257"/>
    </location>
</feature>
<evidence type="ECO:0000313" key="3">
    <source>
        <dbReference type="Proteomes" id="UP000581206"/>
    </source>
</evidence>
<dbReference type="Proteomes" id="UP000581206">
    <property type="component" value="Unassembled WGS sequence"/>
</dbReference>